<name>A0AAU1TZ70_9ACTN</name>
<dbReference type="EMBL" id="CP108195">
    <property type="protein sequence ID" value="WTS10469.1"/>
    <property type="molecule type" value="Genomic_DNA"/>
</dbReference>
<dbReference type="InterPro" id="IPR041289">
    <property type="entry name" value="Bact_RF_family3"/>
</dbReference>
<dbReference type="AlphaFoldDB" id="A0AAU1TZ70"/>
<proteinExistence type="predicted"/>
<dbReference type="Pfam" id="PF18845">
    <property type="entry name" value="baeRF_family3"/>
    <property type="match status" value="1"/>
</dbReference>
<gene>
    <name evidence="1" type="ORF">OHU69_04935</name>
</gene>
<dbReference type="Gene3D" id="3.30.1330.30">
    <property type="match status" value="1"/>
</dbReference>
<protein>
    <recommendedName>
        <fullName evidence="2">Peptide chain release factor 1</fullName>
    </recommendedName>
</protein>
<reference evidence="1" key="1">
    <citation type="submission" date="2022-10" db="EMBL/GenBank/DDBJ databases">
        <title>The complete genomes of actinobacterial strains from the NBC collection.</title>
        <authorList>
            <person name="Joergensen T.S."/>
            <person name="Alvarez Arevalo M."/>
            <person name="Sterndorff E.B."/>
            <person name="Faurdal D."/>
            <person name="Vuksanovic O."/>
            <person name="Mourched A.-S."/>
            <person name="Charusanti P."/>
            <person name="Shaw S."/>
            <person name="Blin K."/>
            <person name="Weber T."/>
        </authorList>
    </citation>
    <scope>NUCLEOTIDE SEQUENCE</scope>
    <source>
        <strain evidence="1">NBC_00119</strain>
    </source>
</reference>
<organism evidence="1">
    <name type="scientific">Streptomyces sp. NBC_00119</name>
    <dbReference type="NCBI Taxonomy" id="2975659"/>
    <lineage>
        <taxon>Bacteria</taxon>
        <taxon>Bacillati</taxon>
        <taxon>Actinomycetota</taxon>
        <taxon>Actinomycetes</taxon>
        <taxon>Kitasatosporales</taxon>
        <taxon>Streptomycetaceae</taxon>
        <taxon>Streptomyces</taxon>
    </lineage>
</organism>
<sequence>MHTSDLTPEIRAALSKERPYPAITLVTPTDPDFPFSDKDRILIRDLVTEAKRRLVDDPNVERETRLELRDQLLDPAEIERATDPFHPDDAMVVYVAVNEPVQVWRMTSLAPVEPRVEFGTAFLTRYLVAAEQRSRPYLVLVLDQEMCRLYHGSVRRLQEVEKNGWPDKPQIPSPEDAIPGSIPHATPYEGHEERVEQFLRTVDKQLGQSFEEHDGLPLFVIGGDKILSTFKSITRYGNLIAGTLPLTGMDKESAQDLEKRLQPVLADFYAQQVAEAVSELSEARGQGKYVGGAPEVWTSVADKRVRRLVLEEGLALAGRITEADRVLELVDVPKPVTLPDPKKDMEPSAHALGVATDIVERLVDNAIAADAQVLFVPDGTLQEAGGVAALLRY</sequence>
<dbReference type="InterPro" id="IPR029064">
    <property type="entry name" value="Ribosomal_eL30-like_sf"/>
</dbReference>
<evidence type="ECO:0000313" key="1">
    <source>
        <dbReference type="EMBL" id="WTS10469.1"/>
    </source>
</evidence>
<evidence type="ECO:0008006" key="2">
    <source>
        <dbReference type="Google" id="ProtNLM"/>
    </source>
</evidence>
<accession>A0AAU1TZ70</accession>